<evidence type="ECO:0000313" key="8">
    <source>
        <dbReference type="Proteomes" id="UP000182089"/>
    </source>
</evidence>
<keyword evidence="6" id="KW-0804">Transcription</keyword>
<gene>
    <name evidence="7" type="ORF">SAMN05216431_11264</name>
</gene>
<sequence length="147" mass="16495">MEKDAKMLVAAAQKLKASGIKATPKRQIILAYMMSTASHPTVEMIYQGLKQSEIRISLATVYNTMQVLQEKKLVSAVAADATGHMHYDYVKTPHYHVICVRCGKIEDILDDSYQKLEVKAQKASHYQILSSQYEVFGLCPNCLAKEN</sequence>
<name>A0ABY1AD48_9LACO</name>
<dbReference type="InterPro" id="IPR036390">
    <property type="entry name" value="WH_DNA-bd_sf"/>
</dbReference>
<keyword evidence="3" id="KW-0862">Zinc</keyword>
<evidence type="ECO:0000256" key="2">
    <source>
        <dbReference type="ARBA" id="ARBA00022491"/>
    </source>
</evidence>
<dbReference type="EMBL" id="FOCC01000012">
    <property type="protein sequence ID" value="SEM89853.1"/>
    <property type="molecule type" value="Genomic_DNA"/>
</dbReference>
<dbReference type="CDD" id="cd07153">
    <property type="entry name" value="Fur_like"/>
    <property type="match status" value="1"/>
</dbReference>
<evidence type="ECO:0000256" key="4">
    <source>
        <dbReference type="ARBA" id="ARBA00023015"/>
    </source>
</evidence>
<dbReference type="Pfam" id="PF01475">
    <property type="entry name" value="FUR"/>
    <property type="match status" value="1"/>
</dbReference>
<dbReference type="PANTHER" id="PTHR33202:SF7">
    <property type="entry name" value="FERRIC UPTAKE REGULATION PROTEIN"/>
    <property type="match status" value="1"/>
</dbReference>
<reference evidence="7 8" key="1">
    <citation type="submission" date="2016-10" db="EMBL/GenBank/DDBJ databases">
        <authorList>
            <person name="Varghese N."/>
            <person name="Submissions S."/>
        </authorList>
    </citation>
    <scope>NUCLEOTIDE SEQUENCE [LARGE SCALE GENOMIC DNA]</scope>
    <source>
        <strain evidence="7 8">WC1T17</strain>
    </source>
</reference>
<dbReference type="PANTHER" id="PTHR33202">
    <property type="entry name" value="ZINC UPTAKE REGULATION PROTEIN"/>
    <property type="match status" value="1"/>
</dbReference>
<evidence type="ECO:0000256" key="6">
    <source>
        <dbReference type="ARBA" id="ARBA00023163"/>
    </source>
</evidence>
<organism evidence="7 8">
    <name type="scientific">Ligilactobacillus ruminis</name>
    <dbReference type="NCBI Taxonomy" id="1623"/>
    <lineage>
        <taxon>Bacteria</taxon>
        <taxon>Bacillati</taxon>
        <taxon>Bacillota</taxon>
        <taxon>Bacilli</taxon>
        <taxon>Lactobacillales</taxon>
        <taxon>Lactobacillaceae</taxon>
        <taxon>Ligilactobacillus</taxon>
    </lineage>
</organism>
<keyword evidence="5" id="KW-0238">DNA-binding</keyword>
<keyword evidence="2" id="KW-0678">Repressor</keyword>
<dbReference type="Gene3D" id="3.30.1490.190">
    <property type="match status" value="1"/>
</dbReference>
<dbReference type="InterPro" id="IPR002481">
    <property type="entry name" value="FUR"/>
</dbReference>
<dbReference type="Gene3D" id="1.10.10.10">
    <property type="entry name" value="Winged helix-like DNA-binding domain superfamily/Winged helix DNA-binding domain"/>
    <property type="match status" value="1"/>
</dbReference>
<comment type="similarity">
    <text evidence="1">Belongs to the Fur family.</text>
</comment>
<protein>
    <submittedName>
        <fullName evidence="7">Fur family transcriptional regulator, peroxide stress response regulator</fullName>
    </submittedName>
</protein>
<evidence type="ECO:0000313" key="7">
    <source>
        <dbReference type="EMBL" id="SEM89853.1"/>
    </source>
</evidence>
<evidence type="ECO:0000256" key="1">
    <source>
        <dbReference type="ARBA" id="ARBA00007957"/>
    </source>
</evidence>
<comment type="caution">
    <text evidence="7">The sequence shown here is derived from an EMBL/GenBank/DDBJ whole genome shotgun (WGS) entry which is preliminary data.</text>
</comment>
<dbReference type="InterPro" id="IPR036388">
    <property type="entry name" value="WH-like_DNA-bd_sf"/>
</dbReference>
<dbReference type="InterPro" id="IPR043135">
    <property type="entry name" value="Fur_C"/>
</dbReference>
<evidence type="ECO:0000256" key="5">
    <source>
        <dbReference type="ARBA" id="ARBA00023125"/>
    </source>
</evidence>
<evidence type="ECO:0000256" key="3">
    <source>
        <dbReference type="ARBA" id="ARBA00022833"/>
    </source>
</evidence>
<dbReference type="Proteomes" id="UP000182089">
    <property type="component" value="Unassembled WGS sequence"/>
</dbReference>
<keyword evidence="4" id="KW-0805">Transcription regulation</keyword>
<dbReference type="SUPFAM" id="SSF46785">
    <property type="entry name" value="Winged helix' DNA-binding domain"/>
    <property type="match status" value="1"/>
</dbReference>
<accession>A0ABY1AD48</accession>
<proteinExistence type="inferred from homology"/>